<proteinExistence type="predicted"/>
<dbReference type="EMBL" id="JBBNAF010000006">
    <property type="protein sequence ID" value="KAK9134678.1"/>
    <property type="molecule type" value="Genomic_DNA"/>
</dbReference>
<name>A0AAP0P876_9MAGN</name>
<dbReference type="Proteomes" id="UP001420932">
    <property type="component" value="Unassembled WGS sequence"/>
</dbReference>
<dbReference type="AlphaFoldDB" id="A0AAP0P876"/>
<gene>
    <name evidence="1" type="ORF">Syun_014008</name>
</gene>
<evidence type="ECO:0000313" key="1">
    <source>
        <dbReference type="EMBL" id="KAK9134678.1"/>
    </source>
</evidence>
<accession>A0AAP0P876</accession>
<comment type="caution">
    <text evidence="1">The sequence shown here is derived from an EMBL/GenBank/DDBJ whole genome shotgun (WGS) entry which is preliminary data.</text>
</comment>
<keyword evidence="2" id="KW-1185">Reference proteome</keyword>
<evidence type="ECO:0000313" key="2">
    <source>
        <dbReference type="Proteomes" id="UP001420932"/>
    </source>
</evidence>
<organism evidence="1 2">
    <name type="scientific">Stephania yunnanensis</name>
    <dbReference type="NCBI Taxonomy" id="152371"/>
    <lineage>
        <taxon>Eukaryota</taxon>
        <taxon>Viridiplantae</taxon>
        <taxon>Streptophyta</taxon>
        <taxon>Embryophyta</taxon>
        <taxon>Tracheophyta</taxon>
        <taxon>Spermatophyta</taxon>
        <taxon>Magnoliopsida</taxon>
        <taxon>Ranunculales</taxon>
        <taxon>Menispermaceae</taxon>
        <taxon>Menispermoideae</taxon>
        <taxon>Cissampelideae</taxon>
        <taxon>Stephania</taxon>
    </lineage>
</organism>
<sequence>MSRANIIAENAIVMADVVIAFLYGVEDEKEEMVMAATTHIGRATTSIASVMPP</sequence>
<protein>
    <submittedName>
        <fullName evidence="1">Uncharacterized protein</fullName>
    </submittedName>
</protein>
<reference evidence="1 2" key="1">
    <citation type="submission" date="2024-01" db="EMBL/GenBank/DDBJ databases">
        <title>Genome assemblies of Stephania.</title>
        <authorList>
            <person name="Yang L."/>
        </authorList>
    </citation>
    <scope>NUCLEOTIDE SEQUENCE [LARGE SCALE GENOMIC DNA]</scope>
    <source>
        <strain evidence="1">YNDBR</strain>
        <tissue evidence="1">Leaf</tissue>
    </source>
</reference>